<accession>N6XSM5</accession>
<dbReference type="InterPro" id="IPR040487">
    <property type="entry name" value="Peptidase_M23_N"/>
</dbReference>
<evidence type="ECO:0000259" key="2">
    <source>
        <dbReference type="Pfam" id="PF18421"/>
    </source>
</evidence>
<gene>
    <name evidence="3" type="ORF">C665_12211</name>
</gene>
<organism evidence="3 4">
    <name type="scientific">Thauera aminoaromatica S2</name>
    <dbReference type="NCBI Taxonomy" id="1234381"/>
    <lineage>
        <taxon>Bacteria</taxon>
        <taxon>Pseudomonadati</taxon>
        <taxon>Pseudomonadota</taxon>
        <taxon>Betaproteobacteria</taxon>
        <taxon>Rhodocyclales</taxon>
        <taxon>Zoogloeaceae</taxon>
        <taxon>Thauera</taxon>
    </lineage>
</organism>
<evidence type="ECO:0000313" key="3">
    <source>
        <dbReference type="EMBL" id="ENO84761.1"/>
    </source>
</evidence>
<dbReference type="AlphaFoldDB" id="N6XSM5"/>
<reference evidence="3 4" key="1">
    <citation type="submission" date="2012-09" db="EMBL/GenBank/DDBJ databases">
        <title>Draft Genome Sequences of 6 Strains from Genus Thauera.</title>
        <authorList>
            <person name="Liu B."/>
            <person name="Shapleigh J.P."/>
            <person name="Frostegard A.H."/>
        </authorList>
    </citation>
    <scope>NUCLEOTIDE SEQUENCE [LARGE SCALE GENOMIC DNA]</scope>
    <source>
        <strain evidence="3 4">S2</strain>
    </source>
</reference>
<name>N6XSM5_THASP</name>
<dbReference type="CDD" id="cd12797">
    <property type="entry name" value="M23_peptidase"/>
    <property type="match status" value="1"/>
</dbReference>
<dbReference type="EMBL" id="AMXD01000074">
    <property type="protein sequence ID" value="ENO84761.1"/>
    <property type="molecule type" value="Genomic_DNA"/>
</dbReference>
<dbReference type="SUPFAM" id="SSF51261">
    <property type="entry name" value="Duplicated hybrid motif"/>
    <property type="match status" value="1"/>
</dbReference>
<dbReference type="Gene3D" id="2.60.40.1590">
    <property type="entry name" value="Peptidoglycan hydrolase domains"/>
    <property type="match status" value="1"/>
</dbReference>
<feature type="domain" description="M23ase beta-sheet core" evidence="1">
    <location>
        <begin position="231"/>
        <end position="325"/>
    </location>
</feature>
<proteinExistence type="predicted"/>
<evidence type="ECO:0000259" key="1">
    <source>
        <dbReference type="Pfam" id="PF01551"/>
    </source>
</evidence>
<evidence type="ECO:0000313" key="4">
    <source>
        <dbReference type="Proteomes" id="UP000013042"/>
    </source>
</evidence>
<protein>
    <submittedName>
        <fullName evidence="3">Peptidase M23</fullName>
    </submittedName>
</protein>
<feature type="domain" description="Peptidase family M23 N-terminal" evidence="2">
    <location>
        <begin position="86"/>
        <end position="152"/>
    </location>
</feature>
<dbReference type="Pfam" id="PF01551">
    <property type="entry name" value="Peptidase_M23"/>
    <property type="match status" value="1"/>
</dbReference>
<dbReference type="Gene3D" id="2.70.70.10">
    <property type="entry name" value="Glucose Permease (Domain IIA)"/>
    <property type="match status" value="1"/>
</dbReference>
<dbReference type="InterPro" id="IPR016047">
    <property type="entry name" value="M23ase_b-sheet_dom"/>
</dbReference>
<comment type="caution">
    <text evidence="3">The sequence shown here is derived from an EMBL/GenBank/DDBJ whole genome shotgun (WGS) entry which is preliminary data.</text>
</comment>
<dbReference type="PANTHER" id="PTHR21666:SF285">
    <property type="entry name" value="M23 FAMILY METALLOPEPTIDASE"/>
    <property type="match status" value="1"/>
</dbReference>
<dbReference type="GO" id="GO:0004222">
    <property type="term" value="F:metalloendopeptidase activity"/>
    <property type="evidence" value="ECO:0007669"/>
    <property type="project" value="TreeGrafter"/>
</dbReference>
<dbReference type="Proteomes" id="UP000013042">
    <property type="component" value="Unassembled WGS sequence"/>
</dbReference>
<dbReference type="InterPro" id="IPR050570">
    <property type="entry name" value="Cell_wall_metabolism_enzyme"/>
</dbReference>
<dbReference type="InterPro" id="IPR011055">
    <property type="entry name" value="Dup_hybrid_motif"/>
</dbReference>
<dbReference type="Pfam" id="PF18421">
    <property type="entry name" value="Peptidase_M23_N"/>
    <property type="match status" value="1"/>
</dbReference>
<sequence length="333" mass="35528">MRIGDLRAFRRYHRGIGRRRDTVRSFMLQAWQRAGTAPESRNPMMRSFPSCGWRIRLARVRLARVLAAAAACVALPVAALELPRERAVAGGVALVELGPALVAPQASLDGVPVLVAGRPGGWTAVVGIALEAEPGSVDLEVRAEGEPPRRVPVAVGPVRYAEQRLKVAPGKVDLSPADLARHERERLRSAEIVATWSTLDPGSLRMLQPVPGRRSGSFGLRRVFNDQPRKPHGGMDIAAPTGTPVVAAAAGRVIDTGDYFFNGNTVWLDHGRGLLTMYCHLSSIAVKAGDTVKAGARIGAVGATGRVTGPHLHWSVMLNRSMVDPALFLPGGG</sequence>
<dbReference type="PANTHER" id="PTHR21666">
    <property type="entry name" value="PEPTIDASE-RELATED"/>
    <property type="match status" value="1"/>
</dbReference>